<feature type="transmembrane region" description="Helical" evidence="1">
    <location>
        <begin position="123"/>
        <end position="145"/>
    </location>
</feature>
<proteinExistence type="predicted"/>
<dbReference type="OrthoDB" id="1121797at2"/>
<evidence type="ECO:0000256" key="1">
    <source>
        <dbReference type="SAM" id="Phobius"/>
    </source>
</evidence>
<dbReference type="AlphaFoldDB" id="A0A3B7MXN5"/>
<keyword evidence="3" id="KW-1185">Reference proteome</keyword>
<evidence type="ECO:0000313" key="3">
    <source>
        <dbReference type="Proteomes" id="UP000263900"/>
    </source>
</evidence>
<dbReference type="Proteomes" id="UP000263900">
    <property type="component" value="Chromosome"/>
</dbReference>
<keyword evidence="1" id="KW-0472">Membrane</keyword>
<evidence type="ECO:0000313" key="2">
    <source>
        <dbReference type="EMBL" id="AXY78273.1"/>
    </source>
</evidence>
<accession>A0A3B7MXN5</accession>
<feature type="transmembrane region" description="Helical" evidence="1">
    <location>
        <begin position="69"/>
        <end position="90"/>
    </location>
</feature>
<organism evidence="2 3">
    <name type="scientific">Paraflavitalea soli</name>
    <dbReference type="NCBI Taxonomy" id="2315862"/>
    <lineage>
        <taxon>Bacteria</taxon>
        <taxon>Pseudomonadati</taxon>
        <taxon>Bacteroidota</taxon>
        <taxon>Chitinophagia</taxon>
        <taxon>Chitinophagales</taxon>
        <taxon>Chitinophagaceae</taxon>
        <taxon>Paraflavitalea</taxon>
    </lineage>
</organism>
<sequence>MEQSNESLFALEFDHQAASYITESAKWSRFLAIVWFIICGLFVLFALFAGSLIASLYSNTLYGGAGAGIGGMMIVIYLILAAIQVVPNIFRYQFATKALRAIRTNDQALLNESLGKLKTYNKYWGVVTIIILSIYVLIFLFAILAGTMR</sequence>
<protein>
    <recommendedName>
        <fullName evidence="4">DUF5362 domain-containing protein</fullName>
    </recommendedName>
</protein>
<feature type="transmembrane region" description="Helical" evidence="1">
    <location>
        <begin position="30"/>
        <end position="57"/>
    </location>
</feature>
<keyword evidence="1" id="KW-0812">Transmembrane</keyword>
<keyword evidence="1" id="KW-1133">Transmembrane helix</keyword>
<dbReference type="EMBL" id="CP032157">
    <property type="protein sequence ID" value="AXY78273.1"/>
    <property type="molecule type" value="Genomic_DNA"/>
</dbReference>
<name>A0A3B7MXN5_9BACT</name>
<dbReference type="RefSeq" id="WP_119054145.1">
    <property type="nucleotide sequence ID" value="NZ_CP032157.1"/>
</dbReference>
<dbReference type="KEGG" id="pseg:D3H65_31635"/>
<evidence type="ECO:0008006" key="4">
    <source>
        <dbReference type="Google" id="ProtNLM"/>
    </source>
</evidence>
<reference evidence="2 3" key="1">
    <citation type="submission" date="2018-09" db="EMBL/GenBank/DDBJ databases">
        <title>Genome sequencing of strain 6GH32-13.</title>
        <authorList>
            <person name="Weon H.-Y."/>
            <person name="Heo J."/>
            <person name="Kwon S.-W."/>
        </authorList>
    </citation>
    <scope>NUCLEOTIDE SEQUENCE [LARGE SCALE GENOMIC DNA]</scope>
    <source>
        <strain evidence="2 3">5GH32-13</strain>
    </source>
</reference>
<gene>
    <name evidence="2" type="ORF">D3H65_31635</name>
</gene>